<keyword evidence="1" id="KW-0732">Signal</keyword>
<organism evidence="2 3">
    <name type="scientific">Pirellula staleyi (strain ATCC 27377 / DSM 6068 / ICPB 4128)</name>
    <name type="common">Pirella staleyi</name>
    <dbReference type="NCBI Taxonomy" id="530564"/>
    <lineage>
        <taxon>Bacteria</taxon>
        <taxon>Pseudomonadati</taxon>
        <taxon>Planctomycetota</taxon>
        <taxon>Planctomycetia</taxon>
        <taxon>Pirellulales</taxon>
        <taxon>Pirellulaceae</taxon>
        <taxon>Pirellula</taxon>
    </lineage>
</organism>
<dbReference type="HOGENOM" id="CLU_985858_0_0_0"/>
<dbReference type="Pfam" id="PF13365">
    <property type="entry name" value="Trypsin_2"/>
    <property type="match status" value="1"/>
</dbReference>
<dbReference type="Gene3D" id="2.40.10.120">
    <property type="match status" value="1"/>
</dbReference>
<dbReference type="InterPro" id="IPR009003">
    <property type="entry name" value="Peptidase_S1_PA"/>
</dbReference>
<dbReference type="Proteomes" id="UP000001887">
    <property type="component" value="Chromosome"/>
</dbReference>
<name>D2R782_PIRSD</name>
<evidence type="ECO:0000313" key="3">
    <source>
        <dbReference type="Proteomes" id="UP000001887"/>
    </source>
</evidence>
<gene>
    <name evidence="2" type="ordered locus">Psta_0893</name>
</gene>
<dbReference type="AlphaFoldDB" id="D2R782"/>
<proteinExistence type="predicted"/>
<dbReference type="eggNOG" id="COG0265">
    <property type="taxonomic scope" value="Bacteria"/>
</dbReference>
<reference evidence="2 3" key="1">
    <citation type="journal article" date="2009" name="Stand. Genomic Sci.">
        <title>Complete genome sequence of Pirellula staleyi type strain (ATCC 27377).</title>
        <authorList>
            <person name="Clum A."/>
            <person name="Tindall B.J."/>
            <person name="Sikorski J."/>
            <person name="Ivanova N."/>
            <person name="Mavrommatis K."/>
            <person name="Lucas S."/>
            <person name="Glavina del Rio T."/>
            <person name="Nolan M."/>
            <person name="Chen F."/>
            <person name="Tice H."/>
            <person name="Pitluck S."/>
            <person name="Cheng J.F."/>
            <person name="Chertkov O."/>
            <person name="Brettin T."/>
            <person name="Han C."/>
            <person name="Detter J.C."/>
            <person name="Kuske C."/>
            <person name="Bruce D."/>
            <person name="Goodwin L."/>
            <person name="Ovchinikova G."/>
            <person name="Pati A."/>
            <person name="Mikhailova N."/>
            <person name="Chen A."/>
            <person name="Palaniappan K."/>
            <person name="Land M."/>
            <person name="Hauser L."/>
            <person name="Chang Y.J."/>
            <person name="Jeffries C.D."/>
            <person name="Chain P."/>
            <person name="Rohde M."/>
            <person name="Goker M."/>
            <person name="Bristow J."/>
            <person name="Eisen J.A."/>
            <person name="Markowitz V."/>
            <person name="Hugenholtz P."/>
            <person name="Kyrpides N.C."/>
            <person name="Klenk H.P."/>
            <person name="Lapidus A."/>
        </authorList>
    </citation>
    <scope>NUCLEOTIDE SEQUENCE [LARGE SCALE GENOMIC DNA]</scope>
    <source>
        <strain evidence="3">ATCC 27377 / DSM 6068 / ICPB 4128</strain>
    </source>
</reference>
<sequence length="266" mass="28904" precursor="true">MVMTSLKLPLFFAFLLLSPAAWANDDFTTQMLRATLKISHDKSTATGFLIATTDGQRPVLVTANHVLEGTPGDETTLLFRRLEAEGEYSKIPTKLAIRSEGKPLWAKHPTADVAAIAVELPEGADYVLIPAETIAGDEALRTHKVHPGENLTCLGYPHREEGSKAGFAIVRDGPIATYPLLPTAKTKTFFLSANTFEGDSGGPVFLVRESRTDAPPTQLIIGLISGQQLLNEEVRTIYGTTTLRHRFGLASVVHASMILETLELLK</sequence>
<feature type="signal peptide" evidence="1">
    <location>
        <begin position="1"/>
        <end position="23"/>
    </location>
</feature>
<dbReference type="EMBL" id="CP001848">
    <property type="protein sequence ID" value="ADB15578.1"/>
    <property type="molecule type" value="Genomic_DNA"/>
</dbReference>
<evidence type="ECO:0000313" key="2">
    <source>
        <dbReference type="EMBL" id="ADB15578.1"/>
    </source>
</evidence>
<accession>D2R782</accession>
<dbReference type="KEGG" id="psl:Psta_0893"/>
<protein>
    <submittedName>
        <fullName evidence="2">General stress protein 17O</fullName>
    </submittedName>
</protein>
<keyword evidence="3" id="KW-1185">Reference proteome</keyword>
<evidence type="ECO:0000256" key="1">
    <source>
        <dbReference type="SAM" id="SignalP"/>
    </source>
</evidence>
<dbReference type="SUPFAM" id="SSF50494">
    <property type="entry name" value="Trypsin-like serine proteases"/>
    <property type="match status" value="1"/>
</dbReference>
<feature type="chain" id="PRO_5003035536" evidence="1">
    <location>
        <begin position="24"/>
        <end position="266"/>
    </location>
</feature>